<dbReference type="RefSeq" id="WP_183769540.1">
    <property type="nucleotide sequence ID" value="NZ_JACIDK010000001.1"/>
</dbReference>
<dbReference type="GO" id="GO:0016853">
    <property type="term" value="F:isomerase activity"/>
    <property type="evidence" value="ECO:0007669"/>
    <property type="project" value="UniProtKB-KW"/>
</dbReference>
<gene>
    <name evidence="2" type="ORF">GGQ61_000229</name>
</gene>
<organism evidence="2 3">
    <name type="scientific">Phenylobacterium haematophilum</name>
    <dbReference type="NCBI Taxonomy" id="98513"/>
    <lineage>
        <taxon>Bacteria</taxon>
        <taxon>Pseudomonadati</taxon>
        <taxon>Pseudomonadota</taxon>
        <taxon>Alphaproteobacteria</taxon>
        <taxon>Caulobacterales</taxon>
        <taxon>Caulobacteraceae</taxon>
        <taxon>Phenylobacterium</taxon>
    </lineage>
</organism>
<dbReference type="EMBL" id="JACIDK010000001">
    <property type="protein sequence ID" value="MBB3889532.1"/>
    <property type="molecule type" value="Genomic_DNA"/>
</dbReference>
<dbReference type="SUPFAM" id="SSF54427">
    <property type="entry name" value="NTF2-like"/>
    <property type="match status" value="1"/>
</dbReference>
<comment type="caution">
    <text evidence="2">The sequence shown here is derived from an EMBL/GenBank/DDBJ whole genome shotgun (WGS) entry which is preliminary data.</text>
</comment>
<dbReference type="Proteomes" id="UP000530564">
    <property type="component" value="Unassembled WGS sequence"/>
</dbReference>
<evidence type="ECO:0000313" key="3">
    <source>
        <dbReference type="Proteomes" id="UP000530564"/>
    </source>
</evidence>
<feature type="domain" description="SnoaL-like" evidence="1">
    <location>
        <begin position="9"/>
        <end position="109"/>
    </location>
</feature>
<dbReference type="Gene3D" id="3.10.450.50">
    <property type="match status" value="1"/>
</dbReference>
<keyword evidence="2" id="KW-0413">Isomerase</keyword>
<reference evidence="2 3" key="1">
    <citation type="submission" date="2020-08" db="EMBL/GenBank/DDBJ databases">
        <title>Genomic Encyclopedia of Type Strains, Phase IV (KMG-IV): sequencing the most valuable type-strain genomes for metagenomic binning, comparative biology and taxonomic classification.</title>
        <authorList>
            <person name="Goeker M."/>
        </authorList>
    </citation>
    <scope>NUCLEOTIDE SEQUENCE [LARGE SCALE GENOMIC DNA]</scope>
    <source>
        <strain evidence="2 3">DSM 21793</strain>
    </source>
</reference>
<keyword evidence="3" id="KW-1185">Reference proteome</keyword>
<dbReference type="AlphaFoldDB" id="A0A839ZWE9"/>
<dbReference type="InterPro" id="IPR032710">
    <property type="entry name" value="NTF2-like_dom_sf"/>
</dbReference>
<dbReference type="Pfam" id="PF12680">
    <property type="entry name" value="SnoaL_2"/>
    <property type="match status" value="1"/>
</dbReference>
<proteinExistence type="predicted"/>
<name>A0A839ZWE9_9CAUL</name>
<evidence type="ECO:0000259" key="1">
    <source>
        <dbReference type="Pfam" id="PF12680"/>
    </source>
</evidence>
<dbReference type="InterPro" id="IPR037401">
    <property type="entry name" value="SnoaL-like"/>
</dbReference>
<sequence length="130" mass="15397">MSENMKTLEAMIAASKRKDHDAFLDTLTDDFEYHWRMGVKPISDKATMRKFLRNYEQGYDQRDWIVLNWAERGDVMLVEGMEKLYDRTRDVLIDNPFMQTIEFRDGKVCKLRDYYDSARIEAAPKQESAA</sequence>
<protein>
    <submittedName>
        <fullName evidence="2">Ketosteroid isomerase-like protein</fullName>
    </submittedName>
</protein>
<evidence type="ECO:0000313" key="2">
    <source>
        <dbReference type="EMBL" id="MBB3889532.1"/>
    </source>
</evidence>
<accession>A0A839ZWE9</accession>